<gene>
    <name evidence="1" type="ORF">BEN30_04220</name>
</gene>
<dbReference type="RefSeq" id="WP_069956756.1">
    <property type="nucleotide sequence ID" value="NZ_MCGG01000008.1"/>
</dbReference>
<accession>A0A1E5QBG5</accession>
<dbReference type="EMBL" id="MCGG01000008">
    <property type="protein sequence ID" value="OEJ69291.1"/>
    <property type="molecule type" value="Genomic_DNA"/>
</dbReference>
<keyword evidence="2" id="KW-1185">Reference proteome</keyword>
<evidence type="ECO:0000313" key="2">
    <source>
        <dbReference type="Proteomes" id="UP000095347"/>
    </source>
</evidence>
<reference evidence="2" key="1">
    <citation type="submission" date="2016-07" db="EMBL/GenBank/DDBJ databases">
        <authorList>
            <person name="Florea S."/>
            <person name="Webb J.S."/>
            <person name="Jaromczyk J."/>
            <person name="Schardl C.L."/>
        </authorList>
    </citation>
    <scope>NUCLEOTIDE SEQUENCE [LARGE SCALE GENOMIC DNA]</scope>
    <source>
        <strain evidence="2">MV-1</strain>
    </source>
</reference>
<comment type="caution">
    <text evidence="1">The sequence shown here is derived from an EMBL/GenBank/DDBJ whole genome shotgun (WGS) entry which is preliminary data.</text>
</comment>
<protein>
    <submittedName>
        <fullName evidence="1">Uncharacterized protein</fullName>
    </submittedName>
</protein>
<sequence>MISYTLICDKDHEFAHHFDGYDDCQAQLQAKTLACPTCGSKDLVKGLSAPNVGGQSAPDFPTCPAASGCGNGACAMKG</sequence>
<dbReference type="Pfam" id="PF06676">
    <property type="entry name" value="DUF1178"/>
    <property type="match status" value="1"/>
</dbReference>
<proteinExistence type="predicted"/>
<dbReference type="AlphaFoldDB" id="A0A1E5QBG5"/>
<name>A0A1E5QBG5_9PROT</name>
<dbReference type="InterPro" id="IPR009562">
    <property type="entry name" value="DUF1178"/>
</dbReference>
<evidence type="ECO:0000313" key="1">
    <source>
        <dbReference type="EMBL" id="OEJ69291.1"/>
    </source>
</evidence>
<organism evidence="1 2">
    <name type="scientific">Magnetovibrio blakemorei</name>
    <dbReference type="NCBI Taxonomy" id="28181"/>
    <lineage>
        <taxon>Bacteria</taxon>
        <taxon>Pseudomonadati</taxon>
        <taxon>Pseudomonadota</taxon>
        <taxon>Alphaproteobacteria</taxon>
        <taxon>Rhodospirillales</taxon>
        <taxon>Magnetovibrionaceae</taxon>
        <taxon>Magnetovibrio</taxon>
    </lineage>
</organism>
<dbReference type="Proteomes" id="UP000095347">
    <property type="component" value="Unassembled WGS sequence"/>
</dbReference>